<evidence type="ECO:0000256" key="5">
    <source>
        <dbReference type="ARBA" id="ARBA00022490"/>
    </source>
</evidence>
<dbReference type="InterPro" id="IPR011992">
    <property type="entry name" value="EF-hand-dom_pair"/>
</dbReference>
<evidence type="ECO:0000256" key="1">
    <source>
        <dbReference type="ARBA" id="ARBA00004123"/>
    </source>
</evidence>
<feature type="domain" description="EF-hand" evidence="16">
    <location>
        <begin position="59"/>
        <end position="94"/>
    </location>
</feature>
<dbReference type="Proteomes" id="UP000660247">
    <property type="component" value="Unassembled WGS sequence"/>
</dbReference>
<feature type="non-terminal residue" evidence="17">
    <location>
        <position position="1"/>
    </location>
</feature>
<dbReference type="GO" id="GO:0005509">
    <property type="term" value="F:calcium ion binding"/>
    <property type="evidence" value="ECO:0007669"/>
    <property type="project" value="InterPro"/>
</dbReference>
<evidence type="ECO:0000313" key="18">
    <source>
        <dbReference type="Proteomes" id="UP000660247"/>
    </source>
</evidence>
<dbReference type="InterPro" id="IPR034325">
    <property type="entry name" value="S-100_dom"/>
</dbReference>
<dbReference type="SMART" id="SM01394">
    <property type="entry name" value="S_100"/>
    <property type="match status" value="1"/>
</dbReference>
<dbReference type="AlphaFoldDB" id="A0A851DEX0"/>
<evidence type="ECO:0000256" key="11">
    <source>
        <dbReference type="ARBA" id="ARBA00023242"/>
    </source>
</evidence>
<dbReference type="PANTHER" id="PTHR11639:SF51">
    <property type="entry name" value="PROTEIN S100-A4"/>
    <property type="match status" value="1"/>
</dbReference>
<keyword evidence="6" id="KW-0964">Secreted</keyword>
<evidence type="ECO:0000256" key="14">
    <source>
        <dbReference type="ARBA" id="ARBA00032790"/>
    </source>
</evidence>
<dbReference type="OrthoDB" id="8881129at2759"/>
<dbReference type="FunFam" id="1.10.238.10:FF:000044">
    <property type="entry name" value="Protein S100"/>
    <property type="match status" value="1"/>
</dbReference>
<evidence type="ECO:0000256" key="12">
    <source>
        <dbReference type="ARBA" id="ARBA00023809"/>
    </source>
</evidence>
<comment type="subcellular location">
    <subcellularLocation>
        <location evidence="2">Cytoplasm</location>
    </subcellularLocation>
    <subcellularLocation>
        <location evidence="1">Nucleus</location>
    </subcellularLocation>
    <subcellularLocation>
        <location evidence="3">Secreted</location>
    </subcellularLocation>
</comment>
<protein>
    <recommendedName>
        <fullName evidence="12">Protein S100-A4</fullName>
    </recommendedName>
    <alternativeName>
        <fullName evidence="13">Metastasin</fullName>
    </alternativeName>
    <alternativeName>
        <fullName evidence="14">S100 calcium-binding protein A4</fullName>
    </alternativeName>
</protein>
<dbReference type="InterPro" id="IPR002048">
    <property type="entry name" value="EF_hand_dom"/>
</dbReference>
<evidence type="ECO:0000256" key="7">
    <source>
        <dbReference type="ARBA" id="ARBA00022723"/>
    </source>
</evidence>
<organism evidence="17 18">
    <name type="scientific">Todus mexicanus</name>
    <name type="common">Puerto Rican tody</name>
    <dbReference type="NCBI Taxonomy" id="135184"/>
    <lineage>
        <taxon>Eukaryota</taxon>
        <taxon>Metazoa</taxon>
        <taxon>Chordata</taxon>
        <taxon>Craniata</taxon>
        <taxon>Vertebrata</taxon>
        <taxon>Euteleostomi</taxon>
        <taxon>Archelosauria</taxon>
        <taxon>Archosauria</taxon>
        <taxon>Dinosauria</taxon>
        <taxon>Saurischia</taxon>
        <taxon>Theropoda</taxon>
        <taxon>Coelurosauria</taxon>
        <taxon>Aves</taxon>
        <taxon>Neognathae</taxon>
        <taxon>Neoaves</taxon>
        <taxon>Telluraves</taxon>
        <taxon>Coraciimorphae</taxon>
        <taxon>Coraciiformes</taxon>
        <taxon>Todidae</taxon>
        <taxon>Todus</taxon>
    </lineage>
</organism>
<dbReference type="Pfam" id="PF01023">
    <property type="entry name" value="S_100"/>
    <property type="match status" value="1"/>
</dbReference>
<name>A0A851DEX0_TODME</name>
<keyword evidence="11" id="KW-0539">Nucleus</keyword>
<keyword evidence="5" id="KW-0963">Cytoplasm</keyword>
<keyword evidence="8" id="KW-0677">Repeat</keyword>
<dbReference type="GO" id="GO:0005576">
    <property type="term" value="C:extracellular region"/>
    <property type="evidence" value="ECO:0007669"/>
    <property type="project" value="UniProtKB-SubCell"/>
</dbReference>
<dbReference type="SUPFAM" id="SSF47473">
    <property type="entry name" value="EF-hand"/>
    <property type="match status" value="1"/>
</dbReference>
<evidence type="ECO:0000313" key="17">
    <source>
        <dbReference type="EMBL" id="NWI66336.1"/>
    </source>
</evidence>
<dbReference type="Gene3D" id="1.10.238.10">
    <property type="entry name" value="EF-hand"/>
    <property type="match status" value="1"/>
</dbReference>
<dbReference type="GO" id="GO:0046914">
    <property type="term" value="F:transition metal ion binding"/>
    <property type="evidence" value="ECO:0007669"/>
    <property type="project" value="InterPro"/>
</dbReference>
<evidence type="ECO:0000256" key="2">
    <source>
        <dbReference type="ARBA" id="ARBA00004496"/>
    </source>
</evidence>
<dbReference type="InterPro" id="IPR013787">
    <property type="entry name" value="S100_Ca-bd_sub"/>
</dbReference>
<gene>
    <name evidence="17" type="primary">S100a4_0</name>
    <name evidence="17" type="ORF">TODMEX_R09016</name>
</gene>
<proteinExistence type="inferred from homology"/>
<dbReference type="InterPro" id="IPR001751">
    <property type="entry name" value="S100/CaBP7/8-like_CS"/>
</dbReference>
<keyword evidence="18" id="KW-1185">Reference proteome</keyword>
<evidence type="ECO:0000259" key="16">
    <source>
        <dbReference type="PROSITE" id="PS50222"/>
    </source>
</evidence>
<evidence type="ECO:0000256" key="6">
    <source>
        <dbReference type="ARBA" id="ARBA00022525"/>
    </source>
</evidence>
<evidence type="ECO:0000256" key="9">
    <source>
        <dbReference type="ARBA" id="ARBA00022837"/>
    </source>
</evidence>
<dbReference type="GO" id="GO:0048306">
    <property type="term" value="F:calcium-dependent protein binding"/>
    <property type="evidence" value="ECO:0007669"/>
    <property type="project" value="TreeGrafter"/>
</dbReference>
<dbReference type="GO" id="GO:0005634">
    <property type="term" value="C:nucleus"/>
    <property type="evidence" value="ECO:0007669"/>
    <property type="project" value="UniProtKB-SubCell"/>
</dbReference>
<evidence type="ECO:0000256" key="3">
    <source>
        <dbReference type="ARBA" id="ARBA00004613"/>
    </source>
</evidence>
<dbReference type="PROSITE" id="PS50222">
    <property type="entry name" value="EF_HAND_2"/>
    <property type="match status" value="1"/>
</dbReference>
<evidence type="ECO:0000256" key="13">
    <source>
        <dbReference type="ARBA" id="ARBA00031687"/>
    </source>
</evidence>
<dbReference type="PANTHER" id="PTHR11639">
    <property type="entry name" value="S100 CALCIUM-BINDING PROTEIN"/>
    <property type="match status" value="1"/>
</dbReference>
<keyword evidence="9" id="KW-0106">Calcium</keyword>
<dbReference type="GO" id="GO:0005737">
    <property type="term" value="C:cytoplasm"/>
    <property type="evidence" value="ECO:0007669"/>
    <property type="project" value="UniProtKB-SubCell"/>
</dbReference>
<keyword evidence="7" id="KW-0479">Metal-binding</keyword>
<evidence type="ECO:0000256" key="15">
    <source>
        <dbReference type="ARBA" id="ARBA00056127"/>
    </source>
</evidence>
<accession>A0A851DEX0</accession>
<evidence type="ECO:0000256" key="10">
    <source>
        <dbReference type="ARBA" id="ARBA00022990"/>
    </source>
</evidence>
<evidence type="ECO:0000256" key="8">
    <source>
        <dbReference type="ARBA" id="ARBA00022737"/>
    </source>
</evidence>
<dbReference type="CDD" id="cd00213">
    <property type="entry name" value="S-100"/>
    <property type="match status" value="1"/>
</dbReference>
<dbReference type="PROSITE" id="PS00303">
    <property type="entry name" value="S100_CABP"/>
    <property type="match status" value="1"/>
</dbReference>
<reference evidence="17" key="1">
    <citation type="submission" date="2019-10" db="EMBL/GenBank/DDBJ databases">
        <title>Bird 10,000 Genomes (B10K) Project - Family phase.</title>
        <authorList>
            <person name="Zhang G."/>
        </authorList>
    </citation>
    <scope>NUCLEOTIDE SEQUENCE</scope>
    <source>
        <strain evidence="17">B10K-DU-002-69</strain>
        <tissue evidence="17">Muscle</tissue>
    </source>
</reference>
<evidence type="ECO:0000256" key="4">
    <source>
        <dbReference type="ARBA" id="ARBA00007323"/>
    </source>
</evidence>
<comment type="caution">
    <text evidence="17">The sequence shown here is derived from an EMBL/GenBank/DDBJ whole genome shotgun (WGS) entry which is preliminary data.</text>
</comment>
<keyword evidence="10" id="KW-0007">Acetylation</keyword>
<comment type="function">
    <text evidence="15">Calcium-binding protein that plays a role in various cellular processes including motility, angiogenesis, cell differentiation, apoptosis, and autophagy. Increases cell motility and invasiveness by interacting with non-muscle myosin heavy chain (NMMHC) IIA/MYH9. Mechanistically, promotes filament depolymerization and increases the amount of soluble myosin-IIA, resulting in the formation of stable protrusions facilitating chemotaxis. Also modulates the pro-apoptotic function of TP53 by binding to its C-terminal transactivation domain within the nucleus and reducing its protein levels. Within the extracellular space, stimulates cytokine production including granulocyte colony-stimulating factor and CCL24 from T-lymphocytes. In addition, stimulates T-lymphocyte chemotaxis by acting as a chemoattractant complex with PGLYRP1 that promotes lymphocyte migration via CCR5 and CXCR3 receptors.</text>
</comment>
<feature type="non-terminal residue" evidence="17">
    <location>
        <position position="110"/>
    </location>
</feature>
<dbReference type="EMBL" id="WEIS01046457">
    <property type="protein sequence ID" value="NWI66336.1"/>
    <property type="molecule type" value="Genomic_DNA"/>
</dbReference>
<sequence>PPGLLAFPMASPLEQSLAVMVATFHKYSGKGGDKYKLNKAELKELLTKELPSFSVSKQTSDASLQKLMSNLDSNSDSEVDFQEYATFLACMAMMCNDFFQDYPNKMPHGK</sequence>
<comment type="similarity">
    <text evidence="4">Belongs to the S-100 family.</text>
</comment>